<sequence>MLGINLDLITEMQKGVKSGVKAYFTRYDELSAMIKQMKQKSPEVLKVIRYLTENSDPLLNALIKGGYLKESEKKAVVKEIAGLEKDLQAIYDLIGSLDNIRSDQKTKETVKIGHDIVIGIKLFQIYKRMQKRLDTIDENISKVLKIINSGHSIEEMLNAIAGEGKGYDGLDMLLYPVDANGKTIKVNISAAVRIYQKGLSIVAEKEEILQSYEETIQRELIDDYEKRRRILISKIHHIEANPKSYQALLISEYEVYLGDEGSLQRIDVREQITSLNMPSVESFLQPNQSAIKEETKLIKKSRTSIEELFAEDKKIAALFDFR</sequence>
<protein>
    <submittedName>
        <fullName evidence="2">Uncharacterized protein</fullName>
    </submittedName>
</protein>
<evidence type="ECO:0000313" key="3">
    <source>
        <dbReference type="Proteomes" id="UP000472971"/>
    </source>
</evidence>
<proteinExistence type="predicted"/>
<dbReference type="Proteomes" id="UP000472971">
    <property type="component" value="Unassembled WGS sequence"/>
</dbReference>
<accession>A0A6B3VWS3</accession>
<dbReference type="Proteomes" id="UP000570010">
    <property type="component" value="Unassembled WGS sequence"/>
</dbReference>
<reference evidence="1 4" key="2">
    <citation type="submission" date="2020-07" db="EMBL/GenBank/DDBJ databases">
        <authorList>
            <person name="Feng H."/>
        </authorList>
    </citation>
    <scope>NUCLEOTIDE SEQUENCE [LARGE SCALE GENOMIC DNA]</scope>
    <source>
        <strain evidence="4">s-12</strain>
        <strain evidence="1">S-12</strain>
    </source>
</reference>
<dbReference type="AlphaFoldDB" id="A0A6B3VWS3"/>
<evidence type="ECO:0000313" key="4">
    <source>
        <dbReference type="Proteomes" id="UP000570010"/>
    </source>
</evidence>
<keyword evidence="3" id="KW-1185">Reference proteome</keyword>
<evidence type="ECO:0000313" key="1">
    <source>
        <dbReference type="EMBL" id="MBA4536359.1"/>
    </source>
</evidence>
<gene>
    <name evidence="2" type="ORF">G4D64_04145</name>
    <name evidence="1" type="ORF">H1Z61_04180</name>
</gene>
<dbReference type="EMBL" id="JAAIWN010000006">
    <property type="protein sequence ID" value="NEY80727.1"/>
    <property type="molecule type" value="Genomic_DNA"/>
</dbReference>
<evidence type="ECO:0000313" key="2">
    <source>
        <dbReference type="EMBL" id="NEY80727.1"/>
    </source>
</evidence>
<comment type="caution">
    <text evidence="2">The sequence shown here is derived from an EMBL/GenBank/DDBJ whole genome shotgun (WGS) entry which is preliminary data.</text>
</comment>
<dbReference type="EMBL" id="JACEIO010000006">
    <property type="protein sequence ID" value="MBA4536359.1"/>
    <property type="molecule type" value="Genomic_DNA"/>
</dbReference>
<dbReference type="RefSeq" id="WP_163240409.1">
    <property type="nucleotide sequence ID" value="NZ_JAAIWN010000006.1"/>
</dbReference>
<organism evidence="2 3">
    <name type="scientific">Bacillus aquiflavi</name>
    <dbReference type="NCBI Taxonomy" id="2672567"/>
    <lineage>
        <taxon>Bacteria</taxon>
        <taxon>Bacillati</taxon>
        <taxon>Bacillota</taxon>
        <taxon>Bacilli</taxon>
        <taxon>Bacillales</taxon>
        <taxon>Bacillaceae</taxon>
        <taxon>Bacillus</taxon>
    </lineage>
</organism>
<name>A0A6B3VWS3_9BACI</name>
<reference evidence="2 3" key="1">
    <citation type="submission" date="2020-02" db="EMBL/GenBank/DDBJ databases">
        <title>Bacillus aquiflavi sp. nov., isolated from yellow water of strong flavor Chinese baijiu in Yibin region of China.</title>
        <authorList>
            <person name="Xie J."/>
        </authorList>
    </citation>
    <scope>NUCLEOTIDE SEQUENCE [LARGE SCALE GENOMIC DNA]</scope>
    <source>
        <strain evidence="2 3">3H-10</strain>
    </source>
</reference>